<evidence type="ECO:0000256" key="1">
    <source>
        <dbReference type="ARBA" id="ARBA00022729"/>
    </source>
</evidence>
<sequence length="501" mass="57393">MDKKIKLIPGICDTKNRHYLPEKLLDGKTTVNENGNNSQVYPGNLKEYRAVLADDIEDVWYEYVPNSYDPEKKTPLVVSMHGGLMTGWGQAVYTSWTLVADREGFIVVFPNAASKRMWMMECDWEKVIETLGQISGDVPLLHKPENHVEDYHDVKKTVKLIEKMKEKYNIDAGRIYMQGMSMGNAMTGQFARYMGSILAGAAGSGCPTNSKLLFDNRHRVINQSGPLDIWQSRLELDKVPPHYREGDHETIRYNLEYWNLVNGCDALPQIGIRDEYNFAFYKGSQGNNVLMDVKNRDHGQTFDDAELVWDYLFSGCYKDESGRLHHSEPRKKWCVDEVNFAVAKDRRKAWVNNGIMELHIPCFFWEKIKYHGLNGNAIVRGSYAYIPVSSLAEIFHMRLKTEENGRVAYLCGAPQIGKIISEEVEEIQFAEGNIACIVNNSVESMYAEAVMKENELCVSLEWFARRFLRLSVSECDGVVYATDHPSRISWHMADLIRTYLT</sequence>
<protein>
    <submittedName>
        <fullName evidence="2">Poly(3-hydroxybutyrate) depolymerase</fullName>
    </submittedName>
</protein>
<evidence type="ECO:0000313" key="3">
    <source>
        <dbReference type="EMBL" id="RHE93474.1"/>
    </source>
</evidence>
<dbReference type="EMBL" id="QSKW01000029">
    <property type="protein sequence ID" value="RHE93474.1"/>
    <property type="molecule type" value="Genomic_DNA"/>
</dbReference>
<dbReference type="SUPFAM" id="SSF53474">
    <property type="entry name" value="alpha/beta-Hydrolases"/>
    <property type="match status" value="1"/>
</dbReference>
<proteinExistence type="predicted"/>
<organism evidence="2 4">
    <name type="scientific">Roseburia inulinivorans</name>
    <dbReference type="NCBI Taxonomy" id="360807"/>
    <lineage>
        <taxon>Bacteria</taxon>
        <taxon>Bacillati</taxon>
        <taxon>Bacillota</taxon>
        <taxon>Clostridia</taxon>
        <taxon>Lachnospirales</taxon>
        <taxon>Lachnospiraceae</taxon>
        <taxon>Roseburia</taxon>
    </lineage>
</organism>
<dbReference type="Gene3D" id="3.40.50.1820">
    <property type="entry name" value="alpha/beta hydrolase"/>
    <property type="match status" value="1"/>
</dbReference>
<evidence type="ECO:0000313" key="5">
    <source>
        <dbReference type="Proteomes" id="UP000286271"/>
    </source>
</evidence>
<reference evidence="2 4" key="1">
    <citation type="submission" date="2015-09" db="EMBL/GenBank/DDBJ databases">
        <authorList>
            <consortium name="Pathogen Informatics"/>
        </authorList>
    </citation>
    <scope>NUCLEOTIDE SEQUENCE [LARGE SCALE GENOMIC DNA]</scope>
    <source>
        <strain evidence="2 4">2789STDY5608835</strain>
    </source>
</reference>
<keyword evidence="1" id="KW-0732">Signal</keyword>
<name>A0A174EIK3_9FIRM</name>
<dbReference type="PANTHER" id="PTHR43037">
    <property type="entry name" value="UNNAMED PRODUCT-RELATED"/>
    <property type="match status" value="1"/>
</dbReference>
<accession>A0A174EIK3</accession>
<gene>
    <name evidence="3" type="ORF">DW707_14695</name>
    <name evidence="2" type="ORF">ERS852392_02943</name>
</gene>
<reference evidence="3 5" key="2">
    <citation type="submission" date="2018-08" db="EMBL/GenBank/DDBJ databases">
        <title>A genome reference for cultivated species of the human gut microbiota.</title>
        <authorList>
            <person name="Zou Y."/>
            <person name="Xue W."/>
            <person name="Luo G."/>
        </authorList>
    </citation>
    <scope>NUCLEOTIDE SEQUENCE [LARGE SCALE GENOMIC DNA]</scope>
    <source>
        <strain evidence="3 5">AM27-11</strain>
    </source>
</reference>
<evidence type="ECO:0000313" key="4">
    <source>
        <dbReference type="Proteomes" id="UP000095395"/>
    </source>
</evidence>
<dbReference type="EMBL" id="CYYR01000024">
    <property type="protein sequence ID" value="CUO36346.1"/>
    <property type="molecule type" value="Genomic_DNA"/>
</dbReference>
<dbReference type="RefSeq" id="WP_055302888.1">
    <property type="nucleotide sequence ID" value="NZ_CATWND010000017.1"/>
</dbReference>
<dbReference type="InterPro" id="IPR029058">
    <property type="entry name" value="AB_hydrolase_fold"/>
</dbReference>
<dbReference type="Proteomes" id="UP000286271">
    <property type="component" value="Unassembled WGS sequence"/>
</dbReference>
<dbReference type="Proteomes" id="UP000095395">
    <property type="component" value="Unassembled WGS sequence"/>
</dbReference>
<dbReference type="InterPro" id="IPR050955">
    <property type="entry name" value="Plant_Biomass_Hydrol_Est"/>
</dbReference>
<dbReference type="PANTHER" id="PTHR43037:SF1">
    <property type="entry name" value="BLL1128 PROTEIN"/>
    <property type="match status" value="1"/>
</dbReference>
<dbReference type="AlphaFoldDB" id="A0A174EIK3"/>
<evidence type="ECO:0000313" key="2">
    <source>
        <dbReference type="EMBL" id="CUO36346.1"/>
    </source>
</evidence>